<sequence length="834" mass="95077">MRFIKQKDGISMIDVNQCGIEEPSSKHGNLLPDSIRCLICGPSGSGKTHVLLSLLIDPKGLSFKNIYIYSKTLDQSKYQFLKRVMESTPAKESGMKYAEFSEESDVIDPCEVLPHSIVIFDDIFGKNLDIIQKIFAMSRHREIDCFFLCQSYARIPKHYIRDSSNLIIIHKQDSTNLRLIWQNHAISDMNFETFRDISSACWKDDFGFLVIDKTRSLTKGGKYRKGFNIDKQIHDNENSEVLQPLTKPLQKIIDNTEILHKISDKVEIKKENLNEDSDSSEEDDDEEVFEDAQKDDDLEKKFEESMRVVDLPRKSSYNQEILGIPEVLRKNKRRLESPFILQKPKKTKKNLSLLGSFREASSSQMEVDEPVDLEKSVHEMMNNPEGWPNYLDFVHKNLGSLSTEYLTNFFVRKDGFDKSYGPFFDGNILKIGRSTLMLEKETDRILIDSIHSFRGTRGLYELLFMTRPSNFDAADSRAYKQILEISCAHKIDYDPKKKTKGSRGFKYKKIIRPLIENIPPGMTDSSSENGSPKKISHILNSSEEDMNGTGLKSLMKHIETDDFSRFHNENNIEYLWFDDPNELTDRLYLILAAIKSGDNNLFNECHSIIEELRGGGIMDKISEATPASAVANKNGKGSLTHSATDSQAQNLLDDIGGSDTEGTTSAEGKRGGEGGSKMQEKEIMSHHVGDDTVDEKKVLDKTKDYLRSLLDISPKTKDSELKKQDPFDIFVNFYNSIKDDENLSIQDKMSRSIKYTVSQTKSNLSGNEELFMSNPAGSVIIWELFKSSFRIPNIPWGNPSSFPRDYQISIPLETPSIAYSTLRKFPRHSPRILK</sequence>
<organism evidence="1 2">
    <name type="scientific">Eretmocerus hayati</name>
    <dbReference type="NCBI Taxonomy" id="131215"/>
    <lineage>
        <taxon>Eukaryota</taxon>
        <taxon>Metazoa</taxon>
        <taxon>Ecdysozoa</taxon>
        <taxon>Arthropoda</taxon>
        <taxon>Hexapoda</taxon>
        <taxon>Insecta</taxon>
        <taxon>Pterygota</taxon>
        <taxon>Neoptera</taxon>
        <taxon>Endopterygota</taxon>
        <taxon>Hymenoptera</taxon>
        <taxon>Apocrita</taxon>
        <taxon>Proctotrupomorpha</taxon>
        <taxon>Chalcidoidea</taxon>
        <taxon>Aphelinidae</taxon>
        <taxon>Aphelininae</taxon>
        <taxon>Eretmocerus</taxon>
    </lineage>
</organism>
<comment type="caution">
    <text evidence="1">The sequence shown here is derived from an EMBL/GenBank/DDBJ whole genome shotgun (WGS) entry which is preliminary data.</text>
</comment>
<evidence type="ECO:0000313" key="1">
    <source>
        <dbReference type="EMBL" id="KAJ8666690.1"/>
    </source>
</evidence>
<proteinExistence type="predicted"/>
<accession>A0ACC2NAM2</accession>
<keyword evidence="2" id="KW-1185">Reference proteome</keyword>
<dbReference type="Proteomes" id="UP001239111">
    <property type="component" value="Chromosome 4"/>
</dbReference>
<gene>
    <name evidence="1" type="ORF">QAD02_008352</name>
</gene>
<dbReference type="EMBL" id="CM056744">
    <property type="protein sequence ID" value="KAJ8666690.1"/>
    <property type="molecule type" value="Genomic_DNA"/>
</dbReference>
<name>A0ACC2NAM2_9HYME</name>
<reference evidence="1" key="1">
    <citation type="submission" date="2023-04" db="EMBL/GenBank/DDBJ databases">
        <title>A chromosome-level genome assembly of the parasitoid wasp Eretmocerus hayati.</title>
        <authorList>
            <person name="Zhong Y."/>
            <person name="Liu S."/>
            <person name="Liu Y."/>
        </authorList>
    </citation>
    <scope>NUCLEOTIDE SEQUENCE</scope>
    <source>
        <strain evidence="1">ZJU_SS_LIU_2023</strain>
    </source>
</reference>
<evidence type="ECO:0000313" key="2">
    <source>
        <dbReference type="Proteomes" id="UP001239111"/>
    </source>
</evidence>
<protein>
    <submittedName>
        <fullName evidence="1">Uncharacterized protein</fullName>
    </submittedName>
</protein>